<dbReference type="PANTHER" id="PTHR21215">
    <property type="entry name" value="LD36024P"/>
    <property type="match status" value="1"/>
</dbReference>
<gene>
    <name evidence="6" type="ORF">TCAL_09060</name>
</gene>
<evidence type="ECO:0000256" key="2">
    <source>
        <dbReference type="ARBA" id="ARBA00022692"/>
    </source>
</evidence>
<dbReference type="OMA" id="DSYCFNI"/>
<dbReference type="GO" id="GO:0016020">
    <property type="term" value="C:membrane"/>
    <property type="evidence" value="ECO:0007669"/>
    <property type="project" value="UniProtKB-SubCell"/>
</dbReference>
<dbReference type="Proteomes" id="UP000318571">
    <property type="component" value="Chromosome 7"/>
</dbReference>
<feature type="transmembrane region" description="Helical" evidence="5">
    <location>
        <begin position="7"/>
        <end position="28"/>
    </location>
</feature>
<dbReference type="EMBL" id="VCGU01000008">
    <property type="protein sequence ID" value="TRY71583.1"/>
    <property type="molecule type" value="Genomic_DNA"/>
</dbReference>
<dbReference type="OrthoDB" id="6126739at2759"/>
<accession>A0A553P1M1</accession>
<dbReference type="InterPro" id="IPR004031">
    <property type="entry name" value="PMP22/EMP/MP20/Claudin"/>
</dbReference>
<keyword evidence="4 5" id="KW-0472">Membrane</keyword>
<reference evidence="6 7" key="1">
    <citation type="journal article" date="2018" name="Nat. Ecol. Evol.">
        <title>Genomic signatures of mitonuclear coevolution across populations of Tigriopus californicus.</title>
        <authorList>
            <person name="Barreto F.S."/>
            <person name="Watson E.T."/>
            <person name="Lima T.G."/>
            <person name="Willett C.S."/>
            <person name="Edmands S."/>
            <person name="Li W."/>
            <person name="Burton R.S."/>
        </authorList>
    </citation>
    <scope>NUCLEOTIDE SEQUENCE [LARGE SCALE GENOMIC DNA]</scope>
    <source>
        <strain evidence="6 7">San Diego</strain>
    </source>
</reference>
<name>A0A553P1M1_TIGCA</name>
<comment type="subcellular location">
    <subcellularLocation>
        <location evidence="1">Membrane</location>
        <topology evidence="1">Multi-pass membrane protein</topology>
    </subcellularLocation>
</comment>
<keyword evidence="2 5" id="KW-0812">Transmembrane</keyword>
<evidence type="ECO:0000256" key="1">
    <source>
        <dbReference type="ARBA" id="ARBA00004141"/>
    </source>
</evidence>
<dbReference type="Gene3D" id="1.20.140.150">
    <property type="match status" value="1"/>
</dbReference>
<dbReference type="PANTHER" id="PTHR21215:SF0">
    <property type="entry name" value="LD36024P"/>
    <property type="match status" value="1"/>
</dbReference>
<evidence type="ECO:0000313" key="7">
    <source>
        <dbReference type="Proteomes" id="UP000318571"/>
    </source>
</evidence>
<dbReference type="Pfam" id="PF13903">
    <property type="entry name" value="Claudin_2"/>
    <property type="match status" value="1"/>
</dbReference>
<evidence type="ECO:0008006" key="8">
    <source>
        <dbReference type="Google" id="ProtNLM"/>
    </source>
</evidence>
<feature type="transmembrane region" description="Helical" evidence="5">
    <location>
        <begin position="131"/>
        <end position="153"/>
    </location>
</feature>
<sequence>MSQYCSVFSLCFAAMAAMCSVACLSIAFSTDNWQHISVDRAFLRAQLPLQEDHRLLKHFEEDFEYFDRVQGMFRVCFPHEEKPPYSDLYLNPVEEWCANIDYYVKLLEYGLLPARLTSHAETWFHLARSSIAAFCLYFMWMGIGCVTGLLGCWKASGDHLISTAIVLLLASMSGGAGMGLWHWAKFYELEKVHDERLGFFLSWPEILQDATAFTLGWSYIIAWIGVGLSMIASVLFMGSAVCFKIEFRELEQREMMLRLQMAYPTHSILKQPNGSCSIPPTPLSRRSSMYSQHYFPVGYPIQDDILNDTRTLQYKNVVKELEDSKV</sequence>
<evidence type="ECO:0000313" key="6">
    <source>
        <dbReference type="EMBL" id="TRY71583.1"/>
    </source>
</evidence>
<comment type="caution">
    <text evidence="6">The sequence shown here is derived from an EMBL/GenBank/DDBJ whole genome shotgun (WGS) entry which is preliminary data.</text>
</comment>
<protein>
    <recommendedName>
        <fullName evidence="8">Claudin</fullName>
    </recommendedName>
</protein>
<keyword evidence="7" id="KW-1185">Reference proteome</keyword>
<keyword evidence="3 5" id="KW-1133">Transmembrane helix</keyword>
<proteinExistence type="predicted"/>
<organism evidence="6 7">
    <name type="scientific">Tigriopus californicus</name>
    <name type="common">Marine copepod</name>
    <dbReference type="NCBI Taxonomy" id="6832"/>
    <lineage>
        <taxon>Eukaryota</taxon>
        <taxon>Metazoa</taxon>
        <taxon>Ecdysozoa</taxon>
        <taxon>Arthropoda</taxon>
        <taxon>Crustacea</taxon>
        <taxon>Multicrustacea</taxon>
        <taxon>Hexanauplia</taxon>
        <taxon>Copepoda</taxon>
        <taxon>Harpacticoida</taxon>
        <taxon>Harpacticidae</taxon>
        <taxon>Tigriopus</taxon>
    </lineage>
</organism>
<evidence type="ECO:0000256" key="5">
    <source>
        <dbReference type="SAM" id="Phobius"/>
    </source>
</evidence>
<evidence type="ECO:0000256" key="4">
    <source>
        <dbReference type="ARBA" id="ARBA00023136"/>
    </source>
</evidence>
<evidence type="ECO:0000256" key="3">
    <source>
        <dbReference type="ARBA" id="ARBA00022989"/>
    </source>
</evidence>
<dbReference type="AlphaFoldDB" id="A0A553P1M1"/>
<feature type="transmembrane region" description="Helical" evidence="5">
    <location>
        <begin position="160"/>
        <end position="184"/>
    </location>
</feature>
<feature type="transmembrane region" description="Helical" evidence="5">
    <location>
        <begin position="220"/>
        <end position="243"/>
    </location>
</feature>